<protein>
    <submittedName>
        <fullName evidence="1">Uncharacterized protein</fullName>
    </submittedName>
</protein>
<organism evidence="1 2">
    <name type="scientific">Pelomonas margarita</name>
    <dbReference type="NCBI Taxonomy" id="3299031"/>
    <lineage>
        <taxon>Bacteria</taxon>
        <taxon>Pseudomonadati</taxon>
        <taxon>Pseudomonadota</taxon>
        <taxon>Betaproteobacteria</taxon>
        <taxon>Burkholderiales</taxon>
        <taxon>Sphaerotilaceae</taxon>
        <taxon>Roseateles</taxon>
    </lineage>
</organism>
<name>A0ABW7FJI2_9BURK</name>
<evidence type="ECO:0000313" key="2">
    <source>
        <dbReference type="Proteomes" id="UP001606301"/>
    </source>
</evidence>
<evidence type="ECO:0000313" key="1">
    <source>
        <dbReference type="EMBL" id="MFG6441480.1"/>
    </source>
</evidence>
<dbReference type="RefSeq" id="WP_394397804.1">
    <property type="nucleotide sequence ID" value="NZ_JBIGHW010000006.1"/>
</dbReference>
<proteinExistence type="predicted"/>
<reference evidence="1 2" key="1">
    <citation type="submission" date="2024-08" db="EMBL/GenBank/DDBJ databases">
        <authorList>
            <person name="Lu H."/>
        </authorList>
    </citation>
    <scope>NUCLEOTIDE SEQUENCE [LARGE SCALE GENOMIC DNA]</scope>
    <source>
        <strain evidence="1 2">LKC17W</strain>
    </source>
</reference>
<dbReference type="EMBL" id="JBIGHW010000006">
    <property type="protein sequence ID" value="MFG6441480.1"/>
    <property type="molecule type" value="Genomic_DNA"/>
</dbReference>
<dbReference type="Proteomes" id="UP001606301">
    <property type="component" value="Unassembled WGS sequence"/>
</dbReference>
<keyword evidence="2" id="KW-1185">Reference proteome</keyword>
<accession>A0ABW7FJI2</accession>
<comment type="caution">
    <text evidence="1">The sequence shown here is derived from an EMBL/GenBank/DDBJ whole genome shotgun (WGS) entry which is preliminary data.</text>
</comment>
<sequence>MPEAKPKAARSKASPSWSEVKTRLADFDRAGLLGLLQDLYAAGKDNQAFLHARFALGDDPIKPYRATIDRWLWPDVRKNQDTSVAKAKKAISDYKKAIGQPEGLAELMVFYCERAAGFSNEFGFQDETYFDALRRMFAQALQTMAPLPQAHQASLFQRLDAVRHISHDFGYGVGDEMDDLLAEHGVDG</sequence>
<gene>
    <name evidence="1" type="ORF">ACG0Z3_12405</name>
</gene>